<sequence length="228" mass="25991">MNKNELEERLNLVKNDLNGAVLVAVSKYSPVEDVAMAYSLGQLDFGENRVSELTAKAGSFQFNQRQNVRWHFIGTLQTNKVKELLKTPNLWAIHSVSSKKLLEEIIRRESEITEPELNLFFQLNTSREEEKSGFDTVAEIAEAIELLLAKKKSNLVCYGLMTMGSIREENFEEAARKSFKELKVARDYLAERFSLPNLKLSMGMSQDYKIALEEGADFIRVGSLLFKE</sequence>
<feature type="modified residue" description="N6-(pyridoxal phosphate)lysine" evidence="2">
    <location>
        <position position="27"/>
    </location>
</feature>
<comment type="function">
    <text evidence="2">Pyridoxal 5'-phosphate (PLP)-binding protein, which is involved in PLP homeostasis.</text>
</comment>
<feature type="domain" description="Alanine racemase N-terminal" evidence="4">
    <location>
        <begin position="3"/>
        <end position="226"/>
    </location>
</feature>
<evidence type="ECO:0000256" key="1">
    <source>
        <dbReference type="ARBA" id="ARBA00022898"/>
    </source>
</evidence>
<evidence type="ECO:0000313" key="5">
    <source>
        <dbReference type="EMBL" id="MEA9358518.1"/>
    </source>
</evidence>
<dbReference type="SUPFAM" id="SSF51419">
    <property type="entry name" value="PLP-binding barrel"/>
    <property type="match status" value="1"/>
</dbReference>
<dbReference type="Proteomes" id="UP001302274">
    <property type="component" value="Unassembled WGS sequence"/>
</dbReference>
<evidence type="ECO:0000313" key="6">
    <source>
        <dbReference type="Proteomes" id="UP001302274"/>
    </source>
</evidence>
<evidence type="ECO:0000256" key="3">
    <source>
        <dbReference type="RuleBase" id="RU004514"/>
    </source>
</evidence>
<dbReference type="HAMAP" id="MF_02087">
    <property type="entry name" value="PLP_homeostasis"/>
    <property type="match status" value="1"/>
</dbReference>
<dbReference type="PIRSF" id="PIRSF004848">
    <property type="entry name" value="YBL036c_PLPDEIII"/>
    <property type="match status" value="1"/>
</dbReference>
<keyword evidence="1 2" id="KW-0663">Pyridoxal phosphate</keyword>
<proteinExistence type="inferred from homology"/>
<dbReference type="EMBL" id="JAYGJQ010000003">
    <property type="protein sequence ID" value="MEA9358518.1"/>
    <property type="molecule type" value="Genomic_DNA"/>
</dbReference>
<keyword evidence="6" id="KW-1185">Reference proteome</keyword>
<dbReference type="PROSITE" id="PS01211">
    <property type="entry name" value="UPF0001"/>
    <property type="match status" value="1"/>
</dbReference>
<name>A0ABU5VZL3_9BACT</name>
<dbReference type="CDD" id="cd00635">
    <property type="entry name" value="PLPDE_III_YBL036c_like"/>
    <property type="match status" value="1"/>
</dbReference>
<organism evidence="5 6">
    <name type="scientific">Bacteriovorax antarcticus</name>
    <dbReference type="NCBI Taxonomy" id="3088717"/>
    <lineage>
        <taxon>Bacteria</taxon>
        <taxon>Pseudomonadati</taxon>
        <taxon>Bdellovibrionota</taxon>
        <taxon>Bacteriovoracia</taxon>
        <taxon>Bacteriovoracales</taxon>
        <taxon>Bacteriovoracaceae</taxon>
        <taxon>Bacteriovorax</taxon>
    </lineage>
</organism>
<comment type="caution">
    <text evidence="5">The sequence shown here is derived from an EMBL/GenBank/DDBJ whole genome shotgun (WGS) entry which is preliminary data.</text>
</comment>
<dbReference type="Gene3D" id="3.20.20.10">
    <property type="entry name" value="Alanine racemase"/>
    <property type="match status" value="1"/>
</dbReference>
<accession>A0ABU5VZL3</accession>
<dbReference type="Pfam" id="PF01168">
    <property type="entry name" value="Ala_racemase_N"/>
    <property type="match status" value="1"/>
</dbReference>
<evidence type="ECO:0000259" key="4">
    <source>
        <dbReference type="Pfam" id="PF01168"/>
    </source>
</evidence>
<evidence type="ECO:0000256" key="2">
    <source>
        <dbReference type="HAMAP-Rule" id="MF_02087"/>
    </source>
</evidence>
<protein>
    <recommendedName>
        <fullName evidence="2">Pyridoxal phosphate homeostasis protein</fullName>
        <shortName evidence="2">PLP homeostasis protein</shortName>
    </recommendedName>
</protein>
<dbReference type="PANTHER" id="PTHR10146:SF14">
    <property type="entry name" value="PYRIDOXAL PHOSPHATE HOMEOSTASIS PROTEIN"/>
    <property type="match status" value="1"/>
</dbReference>
<dbReference type="RefSeq" id="WP_323578961.1">
    <property type="nucleotide sequence ID" value="NZ_JAYGJQ010000003.1"/>
</dbReference>
<dbReference type="InterPro" id="IPR011078">
    <property type="entry name" value="PyrdxlP_homeostasis"/>
</dbReference>
<dbReference type="PANTHER" id="PTHR10146">
    <property type="entry name" value="PROLINE SYNTHETASE CO-TRANSCRIBED BACTERIAL HOMOLOG PROTEIN"/>
    <property type="match status" value="1"/>
</dbReference>
<dbReference type="InterPro" id="IPR001608">
    <property type="entry name" value="Ala_racemase_N"/>
</dbReference>
<dbReference type="InterPro" id="IPR029066">
    <property type="entry name" value="PLP-binding_barrel"/>
</dbReference>
<comment type="similarity">
    <text evidence="2 3">Belongs to the pyridoxal phosphate-binding protein YggS/PROSC family.</text>
</comment>
<gene>
    <name evidence="5" type="ORF">SHI21_19940</name>
</gene>
<dbReference type="NCBIfam" id="TIGR00044">
    <property type="entry name" value="YggS family pyridoxal phosphate-dependent enzyme"/>
    <property type="match status" value="1"/>
</dbReference>
<reference evidence="5 6" key="1">
    <citation type="submission" date="2023-11" db="EMBL/GenBank/DDBJ databases">
        <title>A Novel Polar Bacteriovorax (B. antarcticus) Isolated from the Biocrust in Antarctica.</title>
        <authorList>
            <person name="Mun W."/>
            <person name="Choi S.Y."/>
            <person name="Mitchell R.J."/>
        </authorList>
    </citation>
    <scope>NUCLEOTIDE SEQUENCE [LARGE SCALE GENOMIC DNA]</scope>
    <source>
        <strain evidence="5 6">PP10</strain>
    </source>
</reference>